<dbReference type="VEuPathDB" id="FungiDB:PV08_04858"/>
<accession>A0A0D2BF96</accession>
<keyword evidence="4" id="KW-1185">Reference proteome</keyword>
<keyword evidence="2" id="KW-1133">Transmembrane helix</keyword>
<dbReference type="Proteomes" id="UP000053328">
    <property type="component" value="Unassembled WGS sequence"/>
</dbReference>
<protein>
    <recommendedName>
        <fullName evidence="5">VanZ-like domain-containing protein</fullName>
    </recommendedName>
</protein>
<dbReference type="EMBL" id="KN847494">
    <property type="protein sequence ID" value="KIW17663.1"/>
    <property type="molecule type" value="Genomic_DNA"/>
</dbReference>
<feature type="compositionally biased region" description="Basic and acidic residues" evidence="1">
    <location>
        <begin position="167"/>
        <end position="184"/>
    </location>
</feature>
<name>A0A0D2BF96_9EURO</name>
<evidence type="ECO:0008006" key="5">
    <source>
        <dbReference type="Google" id="ProtNLM"/>
    </source>
</evidence>
<dbReference type="HOGENOM" id="CLU_096870_0_0_1"/>
<dbReference type="OrthoDB" id="63581at2759"/>
<keyword evidence="2" id="KW-0472">Membrane</keyword>
<dbReference type="RefSeq" id="XP_016237879.1">
    <property type="nucleotide sequence ID" value="XM_016379202.1"/>
</dbReference>
<feature type="region of interest" description="Disordered" evidence="1">
    <location>
        <begin position="160"/>
        <end position="245"/>
    </location>
</feature>
<evidence type="ECO:0000256" key="1">
    <source>
        <dbReference type="SAM" id="MobiDB-lite"/>
    </source>
</evidence>
<dbReference type="AlphaFoldDB" id="A0A0D2BF96"/>
<evidence type="ECO:0000313" key="3">
    <source>
        <dbReference type="EMBL" id="KIW17663.1"/>
    </source>
</evidence>
<feature type="transmembrane region" description="Helical" evidence="2">
    <location>
        <begin position="88"/>
        <end position="110"/>
    </location>
</feature>
<dbReference type="NCBIfam" id="NF037970">
    <property type="entry name" value="vanZ_1"/>
    <property type="match status" value="1"/>
</dbReference>
<sequence length="245" mass="26636">MRIRFSFASKSTNPVYPSRLLTCSTVAFIILLLFASSLGLLPHSSLPSTPAAAQPYIPAQSDKAVHFLVFFALTATFYFILDTSRRRVIHLTLIVCTLSLGVGSEVAQGLLPNDREFDAWDVLANVIGSLAALGLCSAYHRRSAERRRMAKYSALPTDGVEGEDLELGERSGGDELGRPSRSADDGQETGVVARSVEDELDNWDENAPDEQWDEDDDVTTSQHTKATPSTSSVGSEEPSKKKAVD</sequence>
<feature type="compositionally biased region" description="Polar residues" evidence="1">
    <location>
        <begin position="219"/>
        <end position="234"/>
    </location>
</feature>
<evidence type="ECO:0000256" key="2">
    <source>
        <dbReference type="SAM" id="Phobius"/>
    </source>
</evidence>
<proteinExistence type="predicted"/>
<dbReference type="GeneID" id="27331941"/>
<dbReference type="PANTHER" id="PTHR28008">
    <property type="entry name" value="DOMAIN PROTEIN, PUTATIVE (AFU_ORTHOLOGUE AFUA_3G10980)-RELATED"/>
    <property type="match status" value="1"/>
</dbReference>
<organism evidence="3 4">
    <name type="scientific">Exophiala spinifera</name>
    <dbReference type="NCBI Taxonomy" id="91928"/>
    <lineage>
        <taxon>Eukaryota</taxon>
        <taxon>Fungi</taxon>
        <taxon>Dikarya</taxon>
        <taxon>Ascomycota</taxon>
        <taxon>Pezizomycotina</taxon>
        <taxon>Eurotiomycetes</taxon>
        <taxon>Chaetothyriomycetidae</taxon>
        <taxon>Chaetothyriales</taxon>
        <taxon>Herpotrichiellaceae</taxon>
        <taxon>Exophiala</taxon>
    </lineage>
</organism>
<feature type="transmembrane region" description="Helical" evidence="2">
    <location>
        <begin position="122"/>
        <end position="139"/>
    </location>
</feature>
<feature type="compositionally biased region" description="Acidic residues" evidence="1">
    <location>
        <begin position="198"/>
        <end position="218"/>
    </location>
</feature>
<keyword evidence="2" id="KW-0812">Transmembrane</keyword>
<feature type="transmembrane region" description="Helical" evidence="2">
    <location>
        <begin position="63"/>
        <end position="81"/>
    </location>
</feature>
<gene>
    <name evidence="3" type="ORF">PV08_04858</name>
</gene>
<evidence type="ECO:0000313" key="4">
    <source>
        <dbReference type="Proteomes" id="UP000053328"/>
    </source>
</evidence>
<reference evidence="3 4" key="1">
    <citation type="submission" date="2015-01" db="EMBL/GenBank/DDBJ databases">
        <title>The Genome Sequence of Exophiala spinifera CBS89968.</title>
        <authorList>
            <consortium name="The Broad Institute Genomics Platform"/>
            <person name="Cuomo C."/>
            <person name="de Hoog S."/>
            <person name="Gorbushina A."/>
            <person name="Stielow B."/>
            <person name="Teixiera M."/>
            <person name="Abouelleil A."/>
            <person name="Chapman S.B."/>
            <person name="Priest M."/>
            <person name="Young S.K."/>
            <person name="Wortman J."/>
            <person name="Nusbaum C."/>
            <person name="Birren B."/>
        </authorList>
    </citation>
    <scope>NUCLEOTIDE SEQUENCE [LARGE SCALE GENOMIC DNA]</scope>
    <source>
        <strain evidence="3 4">CBS 89968</strain>
    </source>
</reference>
<dbReference type="PANTHER" id="PTHR28008:SF1">
    <property type="entry name" value="DOMAIN PROTEIN, PUTATIVE (AFU_ORTHOLOGUE AFUA_3G10980)-RELATED"/>
    <property type="match status" value="1"/>
</dbReference>